<evidence type="ECO:0000256" key="3">
    <source>
        <dbReference type="HAMAP-Rule" id="MF_01357"/>
    </source>
</evidence>
<dbReference type="GO" id="GO:0016491">
    <property type="term" value="F:oxidoreductase activity"/>
    <property type="evidence" value="ECO:0007669"/>
    <property type="project" value="UniProtKB-KW"/>
</dbReference>
<organism evidence="6 7">
    <name type="scientific">Endosaccharibacter trunci</name>
    <dbReference type="NCBI Taxonomy" id="2812733"/>
    <lineage>
        <taxon>Bacteria</taxon>
        <taxon>Pseudomonadati</taxon>
        <taxon>Pseudomonadota</taxon>
        <taxon>Alphaproteobacteria</taxon>
        <taxon>Acetobacterales</taxon>
        <taxon>Acetobacteraceae</taxon>
        <taxon>Endosaccharibacter</taxon>
    </lineage>
</organism>
<evidence type="ECO:0000313" key="7">
    <source>
        <dbReference type="Proteomes" id="UP001524587"/>
    </source>
</evidence>
<feature type="domain" description="NADH:ubiquinone oxidoreductase 30kDa subunit" evidence="5">
    <location>
        <begin position="36"/>
        <end position="156"/>
    </location>
</feature>
<dbReference type="InterPro" id="IPR037232">
    <property type="entry name" value="NADH_quin_OxRdtase_su_C/D-like"/>
</dbReference>
<dbReference type="Gene3D" id="3.30.460.80">
    <property type="entry name" value="NADH:ubiquinone oxidoreductase, 30kDa subunit"/>
    <property type="match status" value="1"/>
</dbReference>
<comment type="similarity">
    <text evidence="1 3">Belongs to the complex I 30 kDa subunit family.</text>
</comment>
<protein>
    <recommendedName>
        <fullName evidence="3">NADH-quinone oxidoreductase subunit C</fullName>
        <ecNumber evidence="3">7.1.1.-</ecNumber>
    </recommendedName>
    <alternativeName>
        <fullName evidence="3">NADH dehydrogenase I subunit C</fullName>
    </alternativeName>
    <alternativeName>
        <fullName evidence="3">NDH-1 subunit C</fullName>
    </alternativeName>
</protein>
<evidence type="ECO:0000256" key="4">
    <source>
        <dbReference type="SAM" id="MobiDB-lite"/>
    </source>
</evidence>
<comment type="catalytic activity">
    <reaction evidence="3">
        <text>a quinone + NADH + 5 H(+)(in) = a quinol + NAD(+) + 4 H(+)(out)</text>
        <dbReference type="Rhea" id="RHEA:57888"/>
        <dbReference type="ChEBI" id="CHEBI:15378"/>
        <dbReference type="ChEBI" id="CHEBI:24646"/>
        <dbReference type="ChEBI" id="CHEBI:57540"/>
        <dbReference type="ChEBI" id="CHEBI:57945"/>
        <dbReference type="ChEBI" id="CHEBI:132124"/>
    </reaction>
</comment>
<keyword evidence="7" id="KW-1185">Reference proteome</keyword>
<dbReference type="InterPro" id="IPR010218">
    <property type="entry name" value="NADH_DH_suC"/>
</dbReference>
<dbReference type="HAMAP" id="MF_01357">
    <property type="entry name" value="NDH1_NuoC"/>
    <property type="match status" value="1"/>
</dbReference>
<keyword evidence="3" id="KW-0830">Ubiquinone</keyword>
<dbReference type="InterPro" id="IPR001268">
    <property type="entry name" value="NADH_UbQ_OxRdtase_30kDa_su"/>
</dbReference>
<evidence type="ECO:0000259" key="5">
    <source>
        <dbReference type="Pfam" id="PF00329"/>
    </source>
</evidence>
<reference evidence="6 7" key="1">
    <citation type="submission" date="2022-06" db="EMBL/GenBank/DDBJ databases">
        <title>Endosaccharibacter gen. nov., sp. nov., endophytic bacteria isolated from sugarcane.</title>
        <authorList>
            <person name="Pitiwittayakul N."/>
            <person name="Yukphan P."/>
            <person name="Charoenyingcharoen P."/>
            <person name="Tanasupawat S."/>
        </authorList>
    </citation>
    <scope>NUCLEOTIDE SEQUENCE [LARGE SCALE GENOMIC DNA]</scope>
    <source>
        <strain evidence="6 7">KSS8</strain>
    </source>
</reference>
<comment type="caution">
    <text evidence="6">The sequence shown here is derived from an EMBL/GenBank/DDBJ whole genome shotgun (WGS) entry which is preliminary data.</text>
</comment>
<sequence>MAAARAASLGALAASLGTRVPGVSSASVEKGELVVRASRDSLLPLMAALRDGPGFKFEQLMDLCGVDFPERAERFEVVYNLLSVSLNQRCRVIVTTSESVPVPSVHHLWSAATWWERECYDLFGVLFSGQPDLRRILTDYGFEGHPLRKDFPLTGYVEVRYDPDRRAVVYEPVKLTQDFRNFDFVSPWEGMMTLPGDEKAHETRQGLSYLDQSPAGRGTAPKGSVSR</sequence>
<dbReference type="SUPFAM" id="SSF143243">
    <property type="entry name" value="Nqo5-like"/>
    <property type="match status" value="1"/>
</dbReference>
<keyword evidence="2 3" id="KW-0813">Transport</keyword>
<evidence type="ECO:0000256" key="2">
    <source>
        <dbReference type="ARBA" id="ARBA00022448"/>
    </source>
</evidence>
<evidence type="ECO:0000256" key="1">
    <source>
        <dbReference type="ARBA" id="ARBA00007569"/>
    </source>
</evidence>
<dbReference type="EMBL" id="JAMSKV010000003">
    <property type="protein sequence ID" value="MCQ8277715.1"/>
    <property type="molecule type" value="Genomic_DNA"/>
</dbReference>
<dbReference type="Proteomes" id="UP001524587">
    <property type="component" value="Unassembled WGS sequence"/>
</dbReference>
<feature type="region of interest" description="Disordered" evidence="4">
    <location>
        <begin position="202"/>
        <end position="227"/>
    </location>
</feature>
<dbReference type="PANTHER" id="PTHR10884">
    <property type="entry name" value="NADH DEHYDROGENASE UBIQUINONE IRON-SULFUR PROTEIN 3"/>
    <property type="match status" value="1"/>
</dbReference>
<keyword evidence="3" id="KW-1278">Translocase</keyword>
<proteinExistence type="inferred from homology"/>
<keyword evidence="3" id="KW-0874">Quinone</keyword>
<keyword evidence="3" id="KW-0520">NAD</keyword>
<dbReference type="RefSeq" id="WP_422863410.1">
    <property type="nucleotide sequence ID" value="NZ_JAMSKV010000003.1"/>
</dbReference>
<keyword evidence="3" id="KW-1003">Cell membrane</keyword>
<dbReference type="NCBIfam" id="NF004733">
    <property type="entry name" value="PRK06074.1-5"/>
    <property type="match status" value="1"/>
</dbReference>
<accession>A0ABT1W4A9</accession>
<comment type="subcellular location">
    <subcellularLocation>
        <location evidence="3">Cell membrane</location>
        <topology evidence="3">Peripheral membrane protein</topology>
        <orientation evidence="3">Cytoplasmic side</orientation>
    </subcellularLocation>
</comment>
<dbReference type="EC" id="7.1.1.-" evidence="3"/>
<name>A0ABT1W4A9_9PROT</name>
<gene>
    <name evidence="3" type="primary">nuoC</name>
    <name evidence="6" type="ORF">NFI95_04555</name>
</gene>
<evidence type="ECO:0000313" key="6">
    <source>
        <dbReference type="EMBL" id="MCQ8277715.1"/>
    </source>
</evidence>
<dbReference type="PANTHER" id="PTHR10884:SF14">
    <property type="entry name" value="NADH DEHYDROGENASE [UBIQUINONE] IRON-SULFUR PROTEIN 3, MITOCHONDRIAL"/>
    <property type="match status" value="1"/>
</dbReference>
<comment type="function">
    <text evidence="3">NDH-1 shuttles electrons from NADH, via FMN and iron-sulfur (Fe-S) centers, to quinones in the respiratory chain. The immediate electron acceptor for the enzyme in this species is believed to be ubiquinone. Couples the redox reaction to proton translocation (for every two electrons transferred, four hydrogen ions are translocated across the cytoplasmic membrane), and thus conserves the redox energy in a proton gradient.</text>
</comment>
<keyword evidence="3" id="KW-0472">Membrane</keyword>
<comment type="subunit">
    <text evidence="3">NDH-1 is composed of 14 different subunits. Subunits NuoB, C, D, E, F, and G constitute the peripheral sector of the complex.</text>
</comment>
<dbReference type="Pfam" id="PF00329">
    <property type="entry name" value="Complex1_30kDa"/>
    <property type="match status" value="1"/>
</dbReference>
<keyword evidence="6" id="KW-0560">Oxidoreductase</keyword>
<dbReference type="NCBIfam" id="TIGR01961">
    <property type="entry name" value="NuoC_fam"/>
    <property type="match status" value="1"/>
</dbReference>